<reference evidence="2 3" key="1">
    <citation type="submission" date="2016-07" db="EMBL/GenBank/DDBJ databases">
        <title>Draft genome of the white-rot fungus Obba rivulosa 3A-2.</title>
        <authorList>
            <consortium name="DOE Joint Genome Institute"/>
            <person name="Miettinen O."/>
            <person name="Riley R."/>
            <person name="Acob R."/>
            <person name="Barry K."/>
            <person name="Cullen D."/>
            <person name="De Vries R."/>
            <person name="Hainaut M."/>
            <person name="Hatakka A."/>
            <person name="Henrissat B."/>
            <person name="Hilden K."/>
            <person name="Kuo R."/>
            <person name="Labutti K."/>
            <person name="Lipzen A."/>
            <person name="Makela M.R."/>
            <person name="Sandor L."/>
            <person name="Spatafora J.W."/>
            <person name="Grigoriev I.V."/>
            <person name="Hibbett D.S."/>
        </authorList>
    </citation>
    <scope>NUCLEOTIDE SEQUENCE [LARGE SCALE GENOMIC DNA]</scope>
    <source>
        <strain evidence="2 3">3A-2</strain>
    </source>
</reference>
<accession>A0A8E2DI35</accession>
<keyword evidence="3" id="KW-1185">Reference proteome</keyword>
<dbReference type="AlphaFoldDB" id="A0A8E2DI35"/>
<name>A0A8E2DI35_9APHY</name>
<protein>
    <submittedName>
        <fullName evidence="2">Uncharacterized protein</fullName>
    </submittedName>
</protein>
<organism evidence="2 3">
    <name type="scientific">Obba rivulosa</name>
    <dbReference type="NCBI Taxonomy" id="1052685"/>
    <lineage>
        <taxon>Eukaryota</taxon>
        <taxon>Fungi</taxon>
        <taxon>Dikarya</taxon>
        <taxon>Basidiomycota</taxon>
        <taxon>Agaricomycotina</taxon>
        <taxon>Agaricomycetes</taxon>
        <taxon>Polyporales</taxon>
        <taxon>Gelatoporiaceae</taxon>
        <taxon>Obba</taxon>
    </lineage>
</organism>
<dbReference type="EMBL" id="KV722479">
    <property type="protein sequence ID" value="OCH87611.1"/>
    <property type="molecule type" value="Genomic_DNA"/>
</dbReference>
<evidence type="ECO:0000256" key="1">
    <source>
        <dbReference type="SAM" id="MobiDB-lite"/>
    </source>
</evidence>
<gene>
    <name evidence="2" type="ORF">OBBRIDRAFT_735843</name>
</gene>
<dbReference type="OrthoDB" id="3244905at2759"/>
<feature type="compositionally biased region" description="Polar residues" evidence="1">
    <location>
        <begin position="195"/>
        <end position="210"/>
    </location>
</feature>
<feature type="compositionally biased region" description="Pro residues" evidence="1">
    <location>
        <begin position="12"/>
        <end position="22"/>
    </location>
</feature>
<feature type="region of interest" description="Disordered" evidence="1">
    <location>
        <begin position="1"/>
        <end position="22"/>
    </location>
</feature>
<evidence type="ECO:0000313" key="2">
    <source>
        <dbReference type="EMBL" id="OCH87611.1"/>
    </source>
</evidence>
<sequence>MFRLPTHLESLIPPPSEQVPQPRPWRGIFVIPGAHQGTPAQELYVTAAETEGDSKAEDWPSRFHVHVMEQRGSLQQIYDWAKRNSPPVCIFMPDRLPQQTNSQTNHAQFEAFAQYLLQNQFIAVASWGGTTPRGAGIILYPTTTARAFLVGAIFLETRFPDFVTPLSPGPSRPMASARQLAPLGHNPDETAPPNIASSLRYTQSGARTHG</sequence>
<dbReference type="Proteomes" id="UP000250043">
    <property type="component" value="Unassembled WGS sequence"/>
</dbReference>
<proteinExistence type="predicted"/>
<evidence type="ECO:0000313" key="3">
    <source>
        <dbReference type="Proteomes" id="UP000250043"/>
    </source>
</evidence>
<feature type="region of interest" description="Disordered" evidence="1">
    <location>
        <begin position="165"/>
        <end position="210"/>
    </location>
</feature>